<accession>D3VFW0</accession>
<dbReference type="RefSeq" id="WP_010846195.1">
    <property type="nucleotide sequence ID" value="NC_014228.1"/>
</dbReference>
<sequence>MATETIDHSTLYHLVEAGAVHAAHVIGTPDGWTVMVKYGLTERPLAAQRNRQVRLFKKLETLVNYLKNIGIAQFDVDASRYSSESLNKNSRPDRAIALKRAHEAAAYDEWFREQVQASINDPHPAFSHEETKRHFAARKDALRKG</sequence>
<evidence type="ECO:0000256" key="1">
    <source>
        <dbReference type="SAM" id="MobiDB-lite"/>
    </source>
</evidence>
<evidence type="ECO:0000313" key="3">
    <source>
        <dbReference type="EMBL" id="CBJ92626.1"/>
    </source>
</evidence>
<name>D3VFW0_XENNA</name>
<gene>
    <name evidence="3" type="ordered locus">XNC1_4604</name>
</gene>
<feature type="region of interest" description="Disordered" evidence="1">
    <location>
        <begin position="121"/>
        <end position="145"/>
    </location>
</feature>
<reference evidence="3 4" key="1">
    <citation type="journal article" date="2011" name="PLoS ONE">
        <title>The entomopathogenic bacterial endosymbionts xenorhabdus and photorhabdus: convergent lifestyles from divergent genomes.</title>
        <authorList>
            <person name="Chaston J.M."/>
            <person name="Suen G."/>
            <person name="Tucker S.L."/>
            <person name="Andersen A.W."/>
            <person name="Bhasin A."/>
            <person name="Bode E."/>
            <person name="Bode H.B."/>
            <person name="Brachmann A.O."/>
            <person name="Cowles C.E."/>
            <person name="Cowles K.N."/>
            <person name="Darby C."/>
            <person name="de Leon L."/>
            <person name="Drace K."/>
            <person name="Du Z."/>
            <person name="Givaudan A."/>
            <person name="Herbert Tran E.E."/>
            <person name="Jewell K.A."/>
            <person name="Knack J.J."/>
            <person name="Krasomil-Osterfeld K.C."/>
            <person name="Kukor R."/>
            <person name="Lanois A."/>
            <person name="Latreille P."/>
            <person name="Leimgruber N.K."/>
            <person name="Lipke C.M."/>
            <person name="Liu R."/>
            <person name="Lu X."/>
            <person name="Martens E.C."/>
            <person name="Marri P.R."/>
            <person name="Medigue C."/>
            <person name="Menard M.L."/>
            <person name="Miller N.M."/>
            <person name="Morales-Soto N."/>
            <person name="Norton S."/>
            <person name="Ogier J.C."/>
            <person name="Orchard S.S."/>
            <person name="Park D."/>
            <person name="Park Y."/>
            <person name="Qurollo B.A."/>
            <person name="Sugar D.R."/>
            <person name="Richards G.R."/>
            <person name="Rouy Z."/>
            <person name="Slominski B."/>
            <person name="Slominski K."/>
            <person name="Snyder H."/>
            <person name="Tjaden B.C."/>
            <person name="van der Hoeven R."/>
            <person name="Welch R.D."/>
            <person name="Wheeler C."/>
            <person name="Xiang B."/>
            <person name="Barbazuk B."/>
            <person name="Gaudriault S."/>
            <person name="Goodner B."/>
            <person name="Slater S.C."/>
            <person name="Forst S."/>
            <person name="Goldman B.S."/>
            <person name="Goodrich-Blair H."/>
        </authorList>
    </citation>
    <scope>NUCLEOTIDE SEQUENCE [LARGE SCALE GENOMIC DNA]</scope>
    <source>
        <strain evidence="4">ATCC 19061 / DSM 3370 / CCUG 14189 / LMG 1036 / NCIMB 9965 / AN6</strain>
    </source>
</reference>
<evidence type="ECO:0000313" key="4">
    <source>
        <dbReference type="Proteomes" id="UP000008075"/>
    </source>
</evidence>
<dbReference type="InterPro" id="IPR048851">
    <property type="entry name" value="PaaA2_dom"/>
</dbReference>
<dbReference type="AlphaFoldDB" id="D3VFW0"/>
<dbReference type="Proteomes" id="UP000008075">
    <property type="component" value="Chromosome"/>
</dbReference>
<feature type="domain" description="Stability determinant" evidence="2">
    <location>
        <begin position="104"/>
        <end position="130"/>
    </location>
</feature>
<dbReference type="Gene3D" id="6.20.450.20">
    <property type="match status" value="1"/>
</dbReference>
<organism evidence="3 4">
    <name type="scientific">Xenorhabdus nematophila (strain ATCC 19061 / DSM 3370 / CCUG 14189 / LMG 1036 / NCIMB 9965 / AN6)</name>
    <dbReference type="NCBI Taxonomy" id="406817"/>
    <lineage>
        <taxon>Bacteria</taxon>
        <taxon>Pseudomonadati</taxon>
        <taxon>Pseudomonadota</taxon>
        <taxon>Gammaproteobacteria</taxon>
        <taxon>Enterobacterales</taxon>
        <taxon>Morganellaceae</taxon>
        <taxon>Xenorhabdus</taxon>
    </lineage>
</organism>
<dbReference type="Pfam" id="PF21217">
    <property type="entry name" value="PaaA2"/>
    <property type="match status" value="1"/>
</dbReference>
<dbReference type="eggNOG" id="ENOG5032U5F">
    <property type="taxonomic scope" value="Bacteria"/>
</dbReference>
<keyword evidence="4" id="KW-1185">Reference proteome</keyword>
<dbReference type="KEGG" id="xne:XNC1_4604"/>
<proteinExistence type="predicted"/>
<dbReference type="STRING" id="406817.XNC1_4604"/>
<dbReference type="EMBL" id="FN667742">
    <property type="protein sequence ID" value="CBJ92626.1"/>
    <property type="molecule type" value="Genomic_DNA"/>
</dbReference>
<feature type="compositionally biased region" description="Basic and acidic residues" evidence="1">
    <location>
        <begin position="126"/>
        <end position="145"/>
    </location>
</feature>
<dbReference type="GeneID" id="24903201"/>
<evidence type="ECO:0000259" key="2">
    <source>
        <dbReference type="Pfam" id="PF21217"/>
    </source>
</evidence>
<protein>
    <recommendedName>
        <fullName evidence="2">Stability determinant domain-containing protein</fullName>
    </recommendedName>
</protein>
<dbReference type="HOGENOM" id="CLU_141033_0_0_6"/>